<comment type="similarity">
    <text evidence="1">Belongs to the isopentenyl phosphate kinase family.</text>
</comment>
<dbReference type="PANTHER" id="PTHR43654">
    <property type="entry name" value="GLUTAMATE 5-KINASE"/>
    <property type="match status" value="1"/>
</dbReference>
<evidence type="ECO:0000256" key="8">
    <source>
        <dbReference type="ARBA" id="ARBA00023229"/>
    </source>
</evidence>
<evidence type="ECO:0000256" key="9">
    <source>
        <dbReference type="ARBA" id="ARBA00049063"/>
    </source>
</evidence>
<dbReference type="EC" id="2.7.4.26" evidence="2"/>
<dbReference type="GO" id="GO:0005524">
    <property type="term" value="F:ATP binding"/>
    <property type="evidence" value="ECO:0007669"/>
    <property type="project" value="UniProtKB-KW"/>
</dbReference>
<evidence type="ECO:0000256" key="1">
    <source>
        <dbReference type="ARBA" id="ARBA00010540"/>
    </source>
</evidence>
<evidence type="ECO:0000256" key="4">
    <source>
        <dbReference type="ARBA" id="ARBA00022679"/>
    </source>
</evidence>
<gene>
    <name evidence="11" type="ORF">ENM60_07235</name>
</gene>
<keyword evidence="6 11" id="KW-0418">Kinase</keyword>
<evidence type="ECO:0000256" key="2">
    <source>
        <dbReference type="ARBA" id="ARBA00012908"/>
    </source>
</evidence>
<comment type="caution">
    <text evidence="11">The sequence shown here is derived from an EMBL/GenBank/DDBJ whole genome shotgun (WGS) entry which is preliminary data.</text>
</comment>
<organism evidence="11">
    <name type="scientific">Thermogladius calderae</name>
    <dbReference type="NCBI Taxonomy" id="1200300"/>
    <lineage>
        <taxon>Archaea</taxon>
        <taxon>Thermoproteota</taxon>
        <taxon>Thermoprotei</taxon>
        <taxon>Desulfurococcales</taxon>
        <taxon>Desulfurococcaceae</taxon>
        <taxon>Thermogladius</taxon>
    </lineage>
</organism>
<evidence type="ECO:0000313" key="11">
    <source>
        <dbReference type="EMBL" id="HHP68554.1"/>
    </source>
</evidence>
<proteinExistence type="inferred from homology"/>
<dbReference type="InterPro" id="IPR001048">
    <property type="entry name" value="Asp/Glu/Uridylate_kinase"/>
</dbReference>
<dbReference type="Pfam" id="PF00696">
    <property type="entry name" value="AA_kinase"/>
    <property type="match status" value="1"/>
</dbReference>
<protein>
    <recommendedName>
        <fullName evidence="3">Isopentenyl phosphate kinase</fullName>
        <ecNumber evidence="2">2.7.4.26</ecNumber>
    </recommendedName>
</protein>
<name>A0A7J3Y0N5_9CREN</name>
<evidence type="ECO:0000256" key="5">
    <source>
        <dbReference type="ARBA" id="ARBA00022741"/>
    </source>
</evidence>
<evidence type="ECO:0000256" key="3">
    <source>
        <dbReference type="ARBA" id="ARBA00017267"/>
    </source>
</evidence>
<dbReference type="NCBIfam" id="NF040647">
    <property type="entry name" value="IPPK_Arch"/>
    <property type="match status" value="1"/>
</dbReference>
<evidence type="ECO:0000259" key="10">
    <source>
        <dbReference type="Pfam" id="PF00696"/>
    </source>
</evidence>
<dbReference type="AlphaFoldDB" id="A0A7J3Y0N5"/>
<dbReference type="InterPro" id="IPR036393">
    <property type="entry name" value="AceGlu_kinase-like_sf"/>
</dbReference>
<feature type="domain" description="Aspartate/glutamate/uridylate kinase" evidence="10">
    <location>
        <begin position="10"/>
        <end position="237"/>
    </location>
</feature>
<sequence>MSSEAQAVYIKAGGSFLTFKDKPFSINFHALEALSKILKSVLERKRVILANGGGSFAHTIVTKLMGRVNTRTMVVECQRATRWLNKLIVDYLVDEGVEAVSIQTSTIIGGKEGKYYVNLEPVISALRLGITPVVYGECIFTEEGFEVLSTEKVFKLMAQHLKPEIFVFLMDVDGVFTCNPRACGKPTLIEKIDSNNYSSVIEMLKSFERTDATGGVYGKVKSAVELSREFQVPVVLTSGFDVDNVSKILNKGLTSVKATVVDLRGG</sequence>
<keyword evidence="8" id="KW-0414">Isoprene biosynthesis</keyword>
<dbReference type="GO" id="GO:0102043">
    <property type="term" value="F:isopentenyl phosphate kinase activity"/>
    <property type="evidence" value="ECO:0007669"/>
    <property type="project" value="UniProtKB-EC"/>
</dbReference>
<keyword evidence="5" id="KW-0547">Nucleotide-binding</keyword>
<dbReference type="InterPro" id="IPR024192">
    <property type="entry name" value="Fosfomycin_R_FomA-type"/>
</dbReference>
<dbReference type="GO" id="GO:0005829">
    <property type="term" value="C:cytosol"/>
    <property type="evidence" value="ECO:0007669"/>
    <property type="project" value="TreeGrafter"/>
</dbReference>
<dbReference type="PANTHER" id="PTHR43654:SF1">
    <property type="entry name" value="ISOPENTENYL PHOSPHATE KINASE"/>
    <property type="match status" value="1"/>
</dbReference>
<reference evidence="11" key="1">
    <citation type="journal article" date="2020" name="mSystems">
        <title>Genome- and Community-Level Interaction Insights into Carbon Utilization and Element Cycling Functions of Hydrothermarchaeota in Hydrothermal Sediment.</title>
        <authorList>
            <person name="Zhou Z."/>
            <person name="Liu Y."/>
            <person name="Xu W."/>
            <person name="Pan J."/>
            <person name="Luo Z.H."/>
            <person name="Li M."/>
        </authorList>
    </citation>
    <scope>NUCLEOTIDE SEQUENCE [LARGE SCALE GENOMIC DNA]</scope>
    <source>
        <strain evidence="11">SpSt-110</strain>
    </source>
</reference>
<dbReference type="Gene3D" id="3.40.1160.10">
    <property type="entry name" value="Acetylglutamate kinase-like"/>
    <property type="match status" value="1"/>
</dbReference>
<comment type="catalytic activity">
    <reaction evidence="9">
        <text>isopentenyl phosphate + ATP = isopentenyl diphosphate + ADP</text>
        <dbReference type="Rhea" id="RHEA:33963"/>
        <dbReference type="ChEBI" id="CHEBI:30616"/>
        <dbReference type="ChEBI" id="CHEBI:65078"/>
        <dbReference type="ChEBI" id="CHEBI:128769"/>
        <dbReference type="ChEBI" id="CHEBI:456216"/>
        <dbReference type="EC" id="2.7.4.26"/>
    </reaction>
</comment>
<keyword evidence="4" id="KW-0808">Transferase</keyword>
<dbReference type="EMBL" id="DRYK01000089">
    <property type="protein sequence ID" value="HHP68554.1"/>
    <property type="molecule type" value="Genomic_DNA"/>
</dbReference>
<evidence type="ECO:0000256" key="7">
    <source>
        <dbReference type="ARBA" id="ARBA00022840"/>
    </source>
</evidence>
<keyword evidence="7" id="KW-0067">ATP-binding</keyword>
<evidence type="ECO:0000256" key="6">
    <source>
        <dbReference type="ARBA" id="ARBA00022777"/>
    </source>
</evidence>
<accession>A0A7J3Y0N5</accession>
<dbReference type="GO" id="GO:0016301">
    <property type="term" value="F:kinase activity"/>
    <property type="evidence" value="ECO:0007669"/>
    <property type="project" value="UniProtKB-KW"/>
</dbReference>
<dbReference type="GO" id="GO:0016114">
    <property type="term" value="P:terpenoid biosynthetic process"/>
    <property type="evidence" value="ECO:0007669"/>
    <property type="project" value="TreeGrafter"/>
</dbReference>
<dbReference type="SUPFAM" id="SSF53633">
    <property type="entry name" value="Carbamate kinase-like"/>
    <property type="match status" value="1"/>
</dbReference>